<proteinExistence type="predicted"/>
<accession>A0A2S5KNS5</accession>
<protein>
    <submittedName>
        <fullName evidence="2">Uncharacterized protein</fullName>
    </submittedName>
</protein>
<sequence length="97" mass="10900">MIINRLIQAVGVAAVVFAIWEFAGIYRARQVASVYIPSCQQQVEPGKLAAQGVRDDDITAQLRQCVTQRFTFWDNLLLNADAFQLQYSKEPLPAQSQ</sequence>
<feature type="transmembrane region" description="Helical" evidence="1">
    <location>
        <begin position="6"/>
        <end position="26"/>
    </location>
</feature>
<evidence type="ECO:0000313" key="3">
    <source>
        <dbReference type="Proteomes" id="UP000238196"/>
    </source>
</evidence>
<gene>
    <name evidence="2" type="ORF">C4K68_15980</name>
</gene>
<reference evidence="2 3" key="1">
    <citation type="submission" date="2018-02" db="EMBL/GenBank/DDBJ databases">
        <title>novel marine gammaproteobacteria from coastal saline agro ecosystem.</title>
        <authorList>
            <person name="Krishnan R."/>
            <person name="Ramesh Kumar N."/>
        </authorList>
    </citation>
    <scope>NUCLEOTIDE SEQUENCE [LARGE SCALE GENOMIC DNA]</scope>
    <source>
        <strain evidence="2 3">228</strain>
    </source>
</reference>
<evidence type="ECO:0000256" key="1">
    <source>
        <dbReference type="SAM" id="Phobius"/>
    </source>
</evidence>
<dbReference type="EMBL" id="PRLP01000054">
    <property type="protein sequence ID" value="PPC76285.1"/>
    <property type="molecule type" value="Genomic_DNA"/>
</dbReference>
<keyword evidence="1" id="KW-0812">Transmembrane</keyword>
<comment type="caution">
    <text evidence="2">The sequence shown here is derived from an EMBL/GenBank/DDBJ whole genome shotgun (WGS) entry which is preliminary data.</text>
</comment>
<dbReference type="AlphaFoldDB" id="A0A2S5KNS5"/>
<keyword evidence="1" id="KW-1133">Transmembrane helix</keyword>
<evidence type="ECO:0000313" key="2">
    <source>
        <dbReference type="EMBL" id="PPC76285.1"/>
    </source>
</evidence>
<organism evidence="2 3">
    <name type="scientific">Proteobacteria bacterium 228</name>
    <dbReference type="NCBI Taxonomy" id="2083153"/>
    <lineage>
        <taxon>Bacteria</taxon>
        <taxon>Pseudomonadati</taxon>
        <taxon>Pseudomonadota</taxon>
    </lineage>
</organism>
<name>A0A2S5KNS5_9PROT</name>
<dbReference type="Proteomes" id="UP000238196">
    <property type="component" value="Unassembled WGS sequence"/>
</dbReference>
<keyword evidence="1" id="KW-0472">Membrane</keyword>